<comment type="caution">
    <text evidence="7 8">Lacks conserved residue(s) required for the propagation of feature annotation.</text>
</comment>
<dbReference type="PANTHER" id="PTHR11727">
    <property type="entry name" value="DIMETHYLADENOSINE TRANSFERASE"/>
    <property type="match status" value="1"/>
</dbReference>
<feature type="binding site" evidence="7 8">
    <location>
        <position position="17"/>
    </location>
    <ligand>
        <name>S-adenosyl-L-methionine</name>
        <dbReference type="ChEBI" id="CHEBI:59789"/>
    </ligand>
</feature>
<dbReference type="Proteomes" id="UP000218890">
    <property type="component" value="Chromosome"/>
</dbReference>
<comment type="catalytic activity">
    <reaction evidence="7">
        <text>adenosine(1518)/adenosine(1519) in 16S rRNA + 4 S-adenosyl-L-methionine = N(6)-dimethyladenosine(1518)/N(6)-dimethyladenosine(1519) in 16S rRNA + 4 S-adenosyl-L-homocysteine + 4 H(+)</text>
        <dbReference type="Rhea" id="RHEA:19609"/>
        <dbReference type="Rhea" id="RHEA-COMP:10232"/>
        <dbReference type="Rhea" id="RHEA-COMP:10233"/>
        <dbReference type="ChEBI" id="CHEBI:15378"/>
        <dbReference type="ChEBI" id="CHEBI:57856"/>
        <dbReference type="ChEBI" id="CHEBI:59789"/>
        <dbReference type="ChEBI" id="CHEBI:74411"/>
        <dbReference type="ChEBI" id="CHEBI:74493"/>
        <dbReference type="EC" id="2.1.1.182"/>
    </reaction>
</comment>
<keyword evidence="4 7" id="KW-0808">Transferase</keyword>
<keyword evidence="6 7" id="KW-0694">RNA-binding</keyword>
<keyword evidence="5 7" id="KW-0949">S-adenosyl-L-methionine</keyword>
<protein>
    <recommendedName>
        <fullName evidence="7">Ribosomal RNA small subunit methyltransferase A</fullName>
        <ecNumber evidence="7">2.1.1.182</ecNumber>
    </recommendedName>
    <alternativeName>
        <fullName evidence="7">16S rRNA (adenine(1518)-N(6)/adenine(1519)-N(6))-dimethyltransferase</fullName>
    </alternativeName>
    <alternativeName>
        <fullName evidence="7">16S rRNA dimethyladenosine transferase</fullName>
    </alternativeName>
    <alternativeName>
        <fullName evidence="7">16S rRNA dimethylase</fullName>
    </alternativeName>
    <alternativeName>
        <fullName evidence="7">S-adenosylmethionine-6-N', N'-adenosyl(rRNA) dimethyltransferase</fullName>
    </alternativeName>
</protein>
<dbReference type="HAMAP" id="MF_00607">
    <property type="entry name" value="16SrRNA_methyltr_A"/>
    <property type="match status" value="1"/>
</dbReference>
<dbReference type="GO" id="GO:0052908">
    <property type="term" value="F:16S rRNA (adenine(1518)-N(6)/adenine(1519)-N(6))-dimethyltransferase activity"/>
    <property type="evidence" value="ECO:0007669"/>
    <property type="project" value="UniProtKB-EC"/>
</dbReference>
<dbReference type="SUPFAM" id="SSF53335">
    <property type="entry name" value="S-adenosyl-L-methionine-dependent methyltransferases"/>
    <property type="match status" value="1"/>
</dbReference>
<feature type="binding site" evidence="8">
    <location>
        <position position="1"/>
    </location>
    <ligand>
        <name>S-adenosyl-L-methionine</name>
        <dbReference type="ChEBI" id="CHEBI:59789"/>
    </ligand>
</feature>
<feature type="binding site" evidence="7 8">
    <location>
        <position position="38"/>
    </location>
    <ligand>
        <name>S-adenosyl-L-methionine</name>
        <dbReference type="ChEBI" id="CHEBI:59789"/>
    </ligand>
</feature>
<evidence type="ECO:0000256" key="1">
    <source>
        <dbReference type="ARBA" id="ARBA00022490"/>
    </source>
</evidence>
<sequence length="231" mass="25497">MVAHIAPQQGQQLLEIGPGQGALTEPLLDRLGSLTAVELDRDLALALEQRFGQRLHLLVGDVLELDLQPYLPDQGRLRVVGNLPYNVSTPILFHLLAVAEHIEDMHLLLQKEVVDRMLAAPGSKARGRLSVMIQYRCHVERCFNVPAGAFFPAPKVMSSFARLVPYRQLPAAARDEQLFAKVVAAAFSTRRKTLRNSLRGLVDEQKIVRAGVDPGRRAESLTVAEFVNIAA</sequence>
<dbReference type="PROSITE" id="PS01131">
    <property type="entry name" value="RRNA_A_DIMETH"/>
    <property type="match status" value="1"/>
</dbReference>
<dbReference type="GO" id="GO:0003723">
    <property type="term" value="F:RNA binding"/>
    <property type="evidence" value="ECO:0007669"/>
    <property type="project" value="UniProtKB-UniRule"/>
</dbReference>
<evidence type="ECO:0000256" key="5">
    <source>
        <dbReference type="ARBA" id="ARBA00022691"/>
    </source>
</evidence>
<evidence type="ECO:0000256" key="3">
    <source>
        <dbReference type="ARBA" id="ARBA00022603"/>
    </source>
</evidence>
<dbReference type="InterPro" id="IPR029063">
    <property type="entry name" value="SAM-dependent_MTases_sf"/>
</dbReference>
<evidence type="ECO:0000256" key="4">
    <source>
        <dbReference type="ARBA" id="ARBA00022679"/>
    </source>
</evidence>
<dbReference type="NCBIfam" id="TIGR00755">
    <property type="entry name" value="ksgA"/>
    <property type="match status" value="1"/>
</dbReference>
<dbReference type="PANTHER" id="PTHR11727:SF7">
    <property type="entry name" value="DIMETHYLADENOSINE TRANSFERASE-RELATED"/>
    <property type="match status" value="1"/>
</dbReference>
<proteinExistence type="inferred from homology"/>
<dbReference type="FunFam" id="1.10.8.100:FF:000001">
    <property type="entry name" value="Ribosomal RNA small subunit methyltransferase A"/>
    <property type="match status" value="1"/>
</dbReference>
<reference evidence="10" key="1">
    <citation type="submission" date="2016-02" db="EMBL/GenBank/DDBJ databases">
        <title>Halorhodospira halochloris DSM-1059 complete genome, version 2.</title>
        <authorList>
            <person name="Tsukatani Y."/>
        </authorList>
    </citation>
    <scope>NUCLEOTIDE SEQUENCE</scope>
    <source>
        <strain evidence="10">DSM 1059</strain>
    </source>
</reference>
<dbReference type="PROSITE" id="PS51689">
    <property type="entry name" value="SAM_RNA_A_N6_MT"/>
    <property type="match status" value="1"/>
</dbReference>
<keyword evidence="2 7" id="KW-0698">rRNA processing</keyword>
<evidence type="ECO:0000256" key="2">
    <source>
        <dbReference type="ARBA" id="ARBA00022552"/>
    </source>
</evidence>
<evidence type="ECO:0000313" key="11">
    <source>
        <dbReference type="Proteomes" id="UP000218890"/>
    </source>
</evidence>
<dbReference type="Gene3D" id="1.10.8.100">
    <property type="entry name" value="Ribosomal RNA adenine dimethylase-like, domain 2"/>
    <property type="match status" value="1"/>
</dbReference>
<name>A0A0X8X6J0_HALHR</name>
<dbReference type="SMART" id="SM00650">
    <property type="entry name" value="rADc"/>
    <property type="match status" value="1"/>
</dbReference>
<dbReference type="InterPro" id="IPR020596">
    <property type="entry name" value="rRNA_Ade_Mease_Trfase_CS"/>
</dbReference>
<gene>
    <name evidence="7 10" type="primary">rsmA</name>
    <name evidence="7" type="synonym">ksgA</name>
    <name evidence="10" type="ORF">HH1059_24380</name>
</gene>
<dbReference type="AlphaFoldDB" id="A0A0X8X6J0"/>
<dbReference type="InterPro" id="IPR001737">
    <property type="entry name" value="KsgA/Erm"/>
</dbReference>
<organism evidence="10 11">
    <name type="scientific">Halorhodospira halochloris</name>
    <name type="common">Ectothiorhodospira halochloris</name>
    <dbReference type="NCBI Taxonomy" id="1052"/>
    <lineage>
        <taxon>Bacteria</taxon>
        <taxon>Pseudomonadati</taxon>
        <taxon>Pseudomonadota</taxon>
        <taxon>Gammaproteobacteria</taxon>
        <taxon>Chromatiales</taxon>
        <taxon>Ectothiorhodospiraceae</taxon>
        <taxon>Halorhodospira</taxon>
    </lineage>
</organism>
<evidence type="ECO:0000256" key="8">
    <source>
        <dbReference type="PROSITE-ProRule" id="PRU01026"/>
    </source>
</evidence>
<feature type="binding site" evidence="7 8">
    <location>
        <position position="82"/>
    </location>
    <ligand>
        <name>S-adenosyl-L-methionine</name>
        <dbReference type="ChEBI" id="CHEBI:59789"/>
    </ligand>
</feature>
<dbReference type="InterPro" id="IPR020598">
    <property type="entry name" value="rRNA_Ade_methylase_Trfase_N"/>
</dbReference>
<dbReference type="Pfam" id="PF00398">
    <property type="entry name" value="RrnaAD"/>
    <property type="match status" value="1"/>
</dbReference>
<dbReference type="KEGG" id="hhk:HH1059_24380"/>
<feature type="domain" description="Ribosomal RNA adenine methylase transferase N-terminal" evidence="9">
    <location>
        <begin position="1"/>
        <end position="167"/>
    </location>
</feature>
<dbReference type="InterPro" id="IPR023165">
    <property type="entry name" value="rRNA_Ade_diMease-like_C"/>
</dbReference>
<evidence type="ECO:0000313" key="10">
    <source>
        <dbReference type="EMBL" id="BAU56510.1"/>
    </source>
</evidence>
<keyword evidence="11" id="KW-1185">Reference proteome</keyword>
<comment type="similarity">
    <text evidence="7">Belongs to the class I-like SAM-binding methyltransferase superfamily. rRNA adenine N(6)-methyltransferase family. RsmA subfamily.</text>
</comment>
<keyword evidence="1 7" id="KW-0963">Cytoplasm</keyword>
<evidence type="ECO:0000259" key="9">
    <source>
        <dbReference type="SMART" id="SM00650"/>
    </source>
</evidence>
<comment type="function">
    <text evidence="7">Specifically dimethylates two adjacent adenosines (A1518 and A1519) in the loop of a conserved hairpin near the 3'-end of 16S rRNA in the 30S particle. May play a critical role in biogenesis of 30S subunits.</text>
</comment>
<dbReference type="EMBL" id="AP017372">
    <property type="protein sequence ID" value="BAU56510.1"/>
    <property type="molecule type" value="Genomic_DNA"/>
</dbReference>
<keyword evidence="3 7" id="KW-0489">Methyltransferase</keyword>
<evidence type="ECO:0000256" key="7">
    <source>
        <dbReference type="HAMAP-Rule" id="MF_00607"/>
    </source>
</evidence>
<comment type="subcellular location">
    <subcellularLocation>
        <location evidence="7">Cytoplasm</location>
    </subcellularLocation>
</comment>
<evidence type="ECO:0000256" key="6">
    <source>
        <dbReference type="ARBA" id="ARBA00022884"/>
    </source>
</evidence>
<dbReference type="InterPro" id="IPR011530">
    <property type="entry name" value="rRNA_adenine_dimethylase"/>
</dbReference>
<accession>A0A0X8X6J0</accession>
<dbReference type="GO" id="GO:0005829">
    <property type="term" value="C:cytosol"/>
    <property type="evidence" value="ECO:0007669"/>
    <property type="project" value="TreeGrafter"/>
</dbReference>
<feature type="binding site" evidence="7 8">
    <location>
        <position position="61"/>
    </location>
    <ligand>
        <name>S-adenosyl-L-methionine</name>
        <dbReference type="ChEBI" id="CHEBI:59789"/>
    </ligand>
</feature>
<dbReference type="EC" id="2.1.1.182" evidence="7"/>
<dbReference type="Gene3D" id="3.40.50.150">
    <property type="entry name" value="Vaccinia Virus protein VP39"/>
    <property type="match status" value="1"/>
</dbReference>